<name>A0ABR9QMY3_9BACI</name>
<comment type="caution">
    <text evidence="1">The sequence shown here is derived from an EMBL/GenBank/DDBJ whole genome shotgun (WGS) entry which is preliminary data.</text>
</comment>
<dbReference type="Proteomes" id="UP001516662">
    <property type="component" value="Unassembled WGS sequence"/>
</dbReference>
<dbReference type="PROSITE" id="PS51257">
    <property type="entry name" value="PROKAR_LIPOPROTEIN"/>
    <property type="match status" value="1"/>
</dbReference>
<reference evidence="1 2" key="1">
    <citation type="submission" date="2020-10" db="EMBL/GenBank/DDBJ databases">
        <title>Bacillus sp. HD4P25, an endophyte from a halophyte.</title>
        <authorList>
            <person name="Sun J.-Q."/>
        </authorList>
    </citation>
    <scope>NUCLEOTIDE SEQUENCE [LARGE SCALE GENOMIC DNA]</scope>
    <source>
        <strain evidence="1 2">YIM 93174</strain>
    </source>
</reference>
<sequence>MKTTWFWLIIVSIVTVVFTTGCYADGGRVTAKDVLKQNSEADIIQYNNGNVYSNVTELEWFQDEKSKYTKKKLVGKVIKQTQSSFWFKDLYATKLPEGTNVFSTDDDDVKLSFILIVEHDGEDLYYMRLLEG</sequence>
<dbReference type="RefSeq" id="WP_193538901.1">
    <property type="nucleotide sequence ID" value="NZ_JADCLJ010000024.1"/>
</dbReference>
<accession>A0ABR9QMY3</accession>
<evidence type="ECO:0008006" key="3">
    <source>
        <dbReference type="Google" id="ProtNLM"/>
    </source>
</evidence>
<dbReference type="EMBL" id="JADCLJ010000024">
    <property type="protein sequence ID" value="MBE4909858.1"/>
    <property type="molecule type" value="Genomic_DNA"/>
</dbReference>
<proteinExistence type="predicted"/>
<evidence type="ECO:0000313" key="2">
    <source>
        <dbReference type="Proteomes" id="UP001516662"/>
    </source>
</evidence>
<evidence type="ECO:0000313" key="1">
    <source>
        <dbReference type="EMBL" id="MBE4909858.1"/>
    </source>
</evidence>
<keyword evidence="2" id="KW-1185">Reference proteome</keyword>
<gene>
    <name evidence="1" type="ORF">IMZ08_17625</name>
</gene>
<protein>
    <recommendedName>
        <fullName evidence="3">Lipoprotein</fullName>
    </recommendedName>
</protein>
<organism evidence="1 2">
    <name type="scientific">Litchfieldia luteola</name>
    <dbReference type="NCBI Taxonomy" id="682179"/>
    <lineage>
        <taxon>Bacteria</taxon>
        <taxon>Bacillati</taxon>
        <taxon>Bacillota</taxon>
        <taxon>Bacilli</taxon>
        <taxon>Bacillales</taxon>
        <taxon>Bacillaceae</taxon>
        <taxon>Litchfieldia</taxon>
    </lineage>
</organism>